<dbReference type="EMBL" id="DUZY01000006">
    <property type="protein sequence ID" value="DAD43023.1"/>
    <property type="molecule type" value="Genomic_DNA"/>
</dbReference>
<evidence type="ECO:0000313" key="1">
    <source>
        <dbReference type="EMBL" id="DAD43023.1"/>
    </source>
</evidence>
<proteinExistence type="predicted"/>
<keyword evidence="2" id="KW-1185">Reference proteome</keyword>
<gene>
    <name evidence="1" type="ORF">HUJ06_001253</name>
</gene>
<comment type="caution">
    <text evidence="1">The sequence shown here is derived from an EMBL/GenBank/DDBJ whole genome shotgun (WGS) entry which is preliminary data.</text>
</comment>
<organism evidence="1 2">
    <name type="scientific">Nelumbo nucifera</name>
    <name type="common">Sacred lotus</name>
    <dbReference type="NCBI Taxonomy" id="4432"/>
    <lineage>
        <taxon>Eukaryota</taxon>
        <taxon>Viridiplantae</taxon>
        <taxon>Streptophyta</taxon>
        <taxon>Embryophyta</taxon>
        <taxon>Tracheophyta</taxon>
        <taxon>Spermatophyta</taxon>
        <taxon>Magnoliopsida</taxon>
        <taxon>Proteales</taxon>
        <taxon>Nelumbonaceae</taxon>
        <taxon>Nelumbo</taxon>
    </lineage>
</organism>
<reference evidence="1 2" key="1">
    <citation type="journal article" date="2020" name="Mol. Biol. Evol.">
        <title>Distinct Expression and Methylation Patterns for Genes with Different Fates following a Single Whole-Genome Duplication in Flowering Plants.</title>
        <authorList>
            <person name="Shi T."/>
            <person name="Rahmani R.S."/>
            <person name="Gugger P.F."/>
            <person name="Wang M."/>
            <person name="Li H."/>
            <person name="Zhang Y."/>
            <person name="Li Z."/>
            <person name="Wang Q."/>
            <person name="Van de Peer Y."/>
            <person name="Marchal K."/>
            <person name="Chen J."/>
        </authorList>
    </citation>
    <scope>NUCLEOTIDE SEQUENCE [LARGE SCALE GENOMIC DNA]</scope>
    <source>
        <tissue evidence="1">Leaf</tissue>
    </source>
</reference>
<name>A0A822ZEN1_NELNU</name>
<dbReference type="Proteomes" id="UP000607653">
    <property type="component" value="Unassembled WGS sequence"/>
</dbReference>
<accession>A0A822ZEN1</accession>
<evidence type="ECO:0000313" key="2">
    <source>
        <dbReference type="Proteomes" id="UP000607653"/>
    </source>
</evidence>
<dbReference type="AlphaFoldDB" id="A0A822ZEN1"/>
<sequence>MLWPISTVTSVAPLGMEQSVSTVDPSPTSLSIWLKTDAIAELKLVMP</sequence>
<protein>
    <submittedName>
        <fullName evidence="1">Uncharacterized protein</fullName>
    </submittedName>
</protein>